<evidence type="ECO:0000313" key="12">
    <source>
        <dbReference type="EMBL" id="TKW51247.1"/>
    </source>
</evidence>
<dbReference type="Pfam" id="PF00488">
    <property type="entry name" value="MutS_V"/>
    <property type="match status" value="1"/>
</dbReference>
<dbReference type="Proteomes" id="UP000310108">
    <property type="component" value="Unassembled WGS sequence"/>
</dbReference>
<keyword evidence="5" id="KW-0238">DNA-binding</keyword>
<dbReference type="GO" id="GO:0140664">
    <property type="term" value="F:ATP-dependent DNA damage sensor activity"/>
    <property type="evidence" value="ECO:0007669"/>
    <property type="project" value="InterPro"/>
</dbReference>
<dbReference type="InterPro" id="IPR045076">
    <property type="entry name" value="MutS"/>
</dbReference>
<name>A0A4U6XBW8_9PEZI</name>
<sequence>MNRSSDKGTRNMQVPRDFRESKEMSLSTSSHTPSLYGGASSPYFSQATPGPRGDRFSMNQTRDASFGQAPAPSSSRVPVSGTEYTSSYESYCEPSQTASRSLVTRPSTSYTSRTSRTPFLPRSEKHTIVCALNEGRGITPTVGVAFFNVDTGEAILSQISDNRFFVRTLHKLQIMEPSHLLIVSSCCPPNPKSRLYSHIEEHMPDTRIIPFDRRHWSEVEGLDRIQTLAFREDAEAVKVAIEGSFFATCSFSAAVEFLEVEFSLRIIPNSLRVRYQPSEDTMMIDVSAIISLEILQNLRASKSKDSLFGILKHTRTPMGSRVLRSNLLQPSTLKDSYLEPRYDALDELLSNHEMFLGIREALKSIPDIERVLTQLVIIPNKPSVEASERAMNHVLMVKTFLDAVPFLYQTLEPATSPLLIKIRDLCRPGLTETVKSLIYQDIIEDVTYVKSPLDLRNQRTFAVRSGVNGLLDVARQAYKENTNDVHSHVEELNKEYGIEADLRYDTSRKYWIRLRAVDFEDRQIPPVLVNQTQKGPHIECLTIRLKKLNQRITDSVAEVVMLSDKVIQDLIDSVRTQLQPLYRVCDSIALLDMIASFAHASSVHDWKRPEIAKTLALKSARHPILDKTSRSPFVPNDYYATEEHRFHVVTGCNMSGKTTYIRSIALLQIMAQVGCFVPAEFASFPIVHNIFARVTTDDHIETNMSTFSLEMREMAFILSNVTDRSIVIIDELGRGTSTRDGLAISIAMAEALMQSRAIVWFATHFAELAEILHNRPGVLNLKLVTQVSTTADNVPKMTMLYKVESGKNEELLYGIMLAKAMGFPKRFLEVAEQVAVSLRQKRERNKQGSEARKMLNRRKLINNLHEQLKQASDSELDEASLRSYLIRLREEFILRMEAIDIGGREEEVARGEARPDDEDGMFDNDDVFDAVDLDLWESQKDADILITAGTNQWRLHEKVIRGKSRFVDRMIDITDTQEGIRNIVLKEHSFCLPGLGDTLKFLYVGGKFVSNHVCCALNEKREVFELLSVFQAAASLEIPSLQQLVAPQIGSLFSNILESRMDLLDDFMIAADVIAGEPAESWAILRQELQRVIGPHLGMLLSQQEFVDLVKDHKRFCFETLTTAVEQIKALEKEAKGFFDAAKDKSPLPSPAETNISTKSESLMEAAEGPAAIFGSPSIDNKQLSKEPQTREFRSPISDVVSISDASIKWESCSEGDSASPPGGEKLQIGGASALPTQQASTAVTSASGRCKDEETLSISRVSERTRTEDALCGCNISQREQTPTTPNLSEHPGRPCDFAGASVPPVFYFAGTRQAEQPGVANIQRPAASDASEGAPAPSSAQNGPIRRTAPRNPAAMNRLSLDPRTAKQVKKGKLLVTSASKSPEPFCFWSWALFVAPVASFAPIHSLFSTSPEPQPPLVIASGQFERTQHRVQSVLRREKNERRGQFGLGIETDHSSRLIASVGQSASKEKWVVLLLLLTM</sequence>
<dbReference type="PROSITE" id="PS00486">
    <property type="entry name" value="DNA_MISMATCH_REPAIR_2"/>
    <property type="match status" value="1"/>
</dbReference>
<feature type="compositionally biased region" description="Low complexity" evidence="10">
    <location>
        <begin position="69"/>
        <end position="80"/>
    </location>
</feature>
<dbReference type="Gene3D" id="3.30.420.110">
    <property type="entry name" value="MutS, connector domain"/>
    <property type="match status" value="1"/>
</dbReference>
<evidence type="ECO:0000256" key="2">
    <source>
        <dbReference type="ARBA" id="ARBA00022151"/>
    </source>
</evidence>
<dbReference type="Pfam" id="PF05192">
    <property type="entry name" value="MutS_III"/>
    <property type="match status" value="1"/>
</dbReference>
<dbReference type="Gene3D" id="1.10.1420.10">
    <property type="match status" value="2"/>
</dbReference>
<dbReference type="InterPro" id="IPR036187">
    <property type="entry name" value="DNA_mismatch_repair_MutS_sf"/>
</dbReference>
<dbReference type="InterPro" id="IPR027417">
    <property type="entry name" value="P-loop_NTPase"/>
</dbReference>
<accession>A0A4U6XBW8</accession>
<dbReference type="Gene3D" id="3.40.50.300">
    <property type="entry name" value="P-loop containing nucleotide triphosphate hydrolases"/>
    <property type="match status" value="1"/>
</dbReference>
<feature type="compositionally biased region" description="Basic and acidic residues" evidence="10">
    <location>
        <begin position="1183"/>
        <end position="1194"/>
    </location>
</feature>
<dbReference type="OrthoDB" id="276261at2759"/>
<dbReference type="GO" id="GO:0005634">
    <property type="term" value="C:nucleus"/>
    <property type="evidence" value="ECO:0007669"/>
    <property type="project" value="TreeGrafter"/>
</dbReference>
<feature type="region of interest" description="Disordered" evidence="10">
    <location>
        <begin position="1172"/>
        <end position="1196"/>
    </location>
</feature>
<keyword evidence="3" id="KW-0547">Nucleotide-binding</keyword>
<dbReference type="SMART" id="SM00534">
    <property type="entry name" value="MUTSac"/>
    <property type="match status" value="1"/>
</dbReference>
<feature type="region of interest" description="Disordered" evidence="10">
    <location>
        <begin position="1"/>
        <end position="80"/>
    </location>
</feature>
<comment type="subunit">
    <text evidence="7">Heterodimer consisting of MSH2-MSH3 (MutS beta). Forms a ternary complex with MutL alpha (MLH1-PMS1).</text>
</comment>
<evidence type="ECO:0000256" key="9">
    <source>
        <dbReference type="ARBA" id="ARBA00073774"/>
    </source>
</evidence>
<dbReference type="FunFam" id="3.40.50.300:FF:000870">
    <property type="entry name" value="MutS protein homolog 4"/>
    <property type="match status" value="1"/>
</dbReference>
<dbReference type="GO" id="GO:0030983">
    <property type="term" value="F:mismatched DNA binding"/>
    <property type="evidence" value="ECO:0007669"/>
    <property type="project" value="InterPro"/>
</dbReference>
<evidence type="ECO:0000256" key="5">
    <source>
        <dbReference type="ARBA" id="ARBA00023125"/>
    </source>
</evidence>
<dbReference type="PANTHER" id="PTHR11361">
    <property type="entry name" value="DNA MISMATCH REPAIR PROTEIN MUTS FAMILY MEMBER"/>
    <property type="match status" value="1"/>
</dbReference>
<dbReference type="SMART" id="SM00533">
    <property type="entry name" value="MUTSd"/>
    <property type="match status" value="1"/>
</dbReference>
<dbReference type="SUPFAM" id="SSF52540">
    <property type="entry name" value="P-loop containing nucleoside triphosphate hydrolases"/>
    <property type="match status" value="1"/>
</dbReference>
<feature type="domain" description="DNA mismatch repair proteins mutS family" evidence="11">
    <location>
        <begin position="725"/>
        <end position="741"/>
    </location>
</feature>
<evidence type="ECO:0000256" key="8">
    <source>
        <dbReference type="ARBA" id="ARBA00029792"/>
    </source>
</evidence>
<evidence type="ECO:0000256" key="3">
    <source>
        <dbReference type="ARBA" id="ARBA00022741"/>
    </source>
</evidence>
<dbReference type="InterPro" id="IPR000432">
    <property type="entry name" value="DNA_mismatch_repair_MutS_C"/>
</dbReference>
<dbReference type="InterPro" id="IPR007696">
    <property type="entry name" value="DNA_mismatch_repair_MutS_core"/>
</dbReference>
<keyword evidence="4" id="KW-0067">ATP-binding</keyword>
<evidence type="ECO:0000256" key="4">
    <source>
        <dbReference type="ARBA" id="ARBA00022840"/>
    </source>
</evidence>
<keyword evidence="6" id="KW-0469">Meiosis</keyword>
<dbReference type="STRING" id="1306861.A0A4U6XBW8"/>
<keyword evidence="13" id="KW-1185">Reference proteome</keyword>
<comment type="similarity">
    <text evidence="1">Belongs to the DNA mismatch repair MutS family. MSH3 subfamily.</text>
</comment>
<reference evidence="12 13" key="1">
    <citation type="journal article" date="2019" name="PLoS ONE">
        <title>Comparative genome analysis indicates high evolutionary potential of pathogenicity genes in Colletotrichum tanaceti.</title>
        <authorList>
            <person name="Lelwala R.V."/>
            <person name="Korhonen P.K."/>
            <person name="Young N.D."/>
            <person name="Scott J.B."/>
            <person name="Ades P.A."/>
            <person name="Gasser R.B."/>
            <person name="Taylor P.W.J."/>
        </authorList>
    </citation>
    <scope>NUCLEOTIDE SEQUENCE [LARGE SCALE GENOMIC DNA]</scope>
    <source>
        <strain evidence="12">BRIP57314</strain>
    </source>
</reference>
<evidence type="ECO:0000256" key="10">
    <source>
        <dbReference type="SAM" id="MobiDB-lite"/>
    </source>
</evidence>
<evidence type="ECO:0000256" key="1">
    <source>
        <dbReference type="ARBA" id="ARBA00007094"/>
    </source>
</evidence>
<dbReference type="PANTHER" id="PTHR11361:SF21">
    <property type="entry name" value="MUTS PROTEIN HOMOLOG 4"/>
    <property type="match status" value="1"/>
</dbReference>
<feature type="region of interest" description="Disordered" evidence="10">
    <location>
        <begin position="1324"/>
        <end position="1369"/>
    </location>
</feature>
<evidence type="ECO:0000256" key="7">
    <source>
        <dbReference type="ARBA" id="ARBA00025902"/>
    </source>
</evidence>
<dbReference type="Pfam" id="PF05190">
    <property type="entry name" value="MutS_IV"/>
    <property type="match status" value="1"/>
</dbReference>
<feature type="region of interest" description="Disordered" evidence="10">
    <location>
        <begin position="95"/>
        <end position="118"/>
    </location>
</feature>
<feature type="compositionally biased region" description="Polar residues" evidence="10">
    <location>
        <begin position="24"/>
        <end position="33"/>
    </location>
</feature>
<evidence type="ECO:0000259" key="11">
    <source>
        <dbReference type="PROSITE" id="PS00486"/>
    </source>
</evidence>
<gene>
    <name evidence="12" type="primary">MSH4</name>
    <name evidence="12" type="ORF">CTA1_1381</name>
</gene>
<proteinExistence type="inferred from homology"/>
<dbReference type="SUPFAM" id="SSF48334">
    <property type="entry name" value="DNA repair protein MutS, domain III"/>
    <property type="match status" value="1"/>
</dbReference>
<dbReference type="InterPro" id="IPR036678">
    <property type="entry name" value="MutS_con_dom_sf"/>
</dbReference>
<dbReference type="InterPro" id="IPR007861">
    <property type="entry name" value="DNA_mismatch_repair_MutS_clamp"/>
</dbReference>
<organism evidence="12 13">
    <name type="scientific">Colletotrichum tanaceti</name>
    <dbReference type="NCBI Taxonomy" id="1306861"/>
    <lineage>
        <taxon>Eukaryota</taxon>
        <taxon>Fungi</taxon>
        <taxon>Dikarya</taxon>
        <taxon>Ascomycota</taxon>
        <taxon>Pezizomycotina</taxon>
        <taxon>Sordariomycetes</taxon>
        <taxon>Hypocreomycetidae</taxon>
        <taxon>Glomerellales</taxon>
        <taxon>Glomerellaceae</taxon>
        <taxon>Colletotrichum</taxon>
        <taxon>Colletotrichum destructivum species complex</taxon>
    </lineage>
</organism>
<dbReference type="GO" id="GO:0005524">
    <property type="term" value="F:ATP binding"/>
    <property type="evidence" value="ECO:0007669"/>
    <property type="project" value="UniProtKB-KW"/>
</dbReference>
<dbReference type="EMBL" id="PJEX01000324">
    <property type="protein sequence ID" value="TKW51247.1"/>
    <property type="molecule type" value="Genomic_DNA"/>
</dbReference>
<evidence type="ECO:0000256" key="6">
    <source>
        <dbReference type="ARBA" id="ARBA00023254"/>
    </source>
</evidence>
<dbReference type="GO" id="GO:0006298">
    <property type="term" value="P:mismatch repair"/>
    <property type="evidence" value="ECO:0007669"/>
    <property type="project" value="InterPro"/>
</dbReference>
<comment type="caution">
    <text evidence="12">The sequence shown here is derived from an EMBL/GenBank/DDBJ whole genome shotgun (WGS) entry which is preliminary data.</text>
</comment>
<protein>
    <recommendedName>
        <fullName evidence="2 9">DNA mismatch repair protein MSH3</fullName>
    </recommendedName>
    <alternativeName>
        <fullName evidence="2 9">DNA mismatch repair protein MSH3</fullName>
    </alternativeName>
    <alternativeName>
        <fullName evidence="8">MutS protein homolog 3</fullName>
    </alternativeName>
</protein>
<feature type="compositionally biased region" description="Low complexity" evidence="10">
    <location>
        <begin position="104"/>
        <end position="118"/>
    </location>
</feature>
<dbReference type="GO" id="GO:0007131">
    <property type="term" value="P:reciprocal meiotic recombination"/>
    <property type="evidence" value="ECO:0007669"/>
    <property type="project" value="TreeGrafter"/>
</dbReference>
<evidence type="ECO:0000313" key="13">
    <source>
        <dbReference type="Proteomes" id="UP000310108"/>
    </source>
</evidence>